<organism evidence="1 2">
    <name type="scientific">Shouchella xiaoxiensis</name>
    <dbReference type="NCBI Taxonomy" id="766895"/>
    <lineage>
        <taxon>Bacteria</taxon>
        <taxon>Bacillati</taxon>
        <taxon>Bacillota</taxon>
        <taxon>Bacilli</taxon>
        <taxon>Bacillales</taxon>
        <taxon>Bacillaceae</taxon>
        <taxon>Shouchella</taxon>
    </lineage>
</organism>
<name>A0ABS2SN91_9BACI</name>
<dbReference type="InterPro" id="IPR046038">
    <property type="entry name" value="DUF5996"/>
</dbReference>
<sequence length="298" mass="34915">MLYKEWENEKRTLHLLTQMLGKYKVALAHQEPQWEHIILDITVQGVSTGLLTHKGESFSLSINLIHHQIEIVTTERMLTIPLKDGVTIKEYYHLLQKHLQEVGIDIPINTRPQEMDTTTPFEEDTEHHHYDADRSKKVLSYFKLAHSVETTFLAPLRSRKIKPGLFWGTFDVSCALVYNEHQPFPDDSKVIERAAFDEPMIEFGFWFGDDNFSGPTFFVLGYPFPTITFECAPPFPDGSYFDETLMEFILELEDVKGETSTKIVNFFDQSYRMLKDYLDWENCDHYHLPLKMKENHQD</sequence>
<reference evidence="1" key="1">
    <citation type="submission" date="2021-01" db="EMBL/GenBank/DDBJ databases">
        <title>Genomic Encyclopedia of Type Strains, Phase IV (KMG-IV): sequencing the most valuable type-strain genomes for metagenomic binning, comparative biology and taxonomic classification.</title>
        <authorList>
            <person name="Goeker M."/>
        </authorList>
    </citation>
    <scope>NUCLEOTIDE SEQUENCE</scope>
    <source>
        <strain evidence="1">DSM 21943</strain>
    </source>
</reference>
<dbReference type="RefSeq" id="WP_204463752.1">
    <property type="nucleotide sequence ID" value="NZ_JAFBCV010000001.1"/>
</dbReference>
<keyword evidence="2" id="KW-1185">Reference proteome</keyword>
<gene>
    <name evidence="1" type="ORF">JOC54_000222</name>
</gene>
<dbReference type="EMBL" id="JAFBCV010000001">
    <property type="protein sequence ID" value="MBM7836991.1"/>
    <property type="molecule type" value="Genomic_DNA"/>
</dbReference>
<accession>A0ABS2SN91</accession>
<evidence type="ECO:0000313" key="2">
    <source>
        <dbReference type="Proteomes" id="UP001179280"/>
    </source>
</evidence>
<dbReference type="Proteomes" id="UP001179280">
    <property type="component" value="Unassembled WGS sequence"/>
</dbReference>
<protein>
    <submittedName>
        <fullName evidence="1">Uncharacterized protein</fullName>
    </submittedName>
</protein>
<comment type="caution">
    <text evidence="1">The sequence shown here is derived from an EMBL/GenBank/DDBJ whole genome shotgun (WGS) entry which is preliminary data.</text>
</comment>
<dbReference type="Pfam" id="PF19459">
    <property type="entry name" value="DUF5996"/>
    <property type="match status" value="1"/>
</dbReference>
<evidence type="ECO:0000313" key="1">
    <source>
        <dbReference type="EMBL" id="MBM7836991.1"/>
    </source>
</evidence>
<proteinExistence type="predicted"/>